<name>A0A6G7VQ44_9RHOB</name>
<evidence type="ECO:0000313" key="3">
    <source>
        <dbReference type="EMBL" id="QIK42159.1"/>
    </source>
</evidence>
<dbReference type="InterPro" id="IPR011006">
    <property type="entry name" value="CheY-like_superfamily"/>
</dbReference>
<dbReference type="InterPro" id="IPR001789">
    <property type="entry name" value="Sig_transdc_resp-reg_receiver"/>
</dbReference>
<dbReference type="SUPFAM" id="SSF52172">
    <property type="entry name" value="CheY-like"/>
    <property type="match status" value="1"/>
</dbReference>
<dbReference type="Proteomes" id="UP000500791">
    <property type="component" value="Chromosome"/>
</dbReference>
<dbReference type="EMBL" id="CP049811">
    <property type="protein sequence ID" value="QIK42159.1"/>
    <property type="molecule type" value="Genomic_DNA"/>
</dbReference>
<evidence type="ECO:0000256" key="1">
    <source>
        <dbReference type="PROSITE-ProRule" id="PRU00169"/>
    </source>
</evidence>
<reference evidence="3 4" key="1">
    <citation type="submission" date="2020-03" db="EMBL/GenBank/DDBJ databases">
        <title>Complete genome sequence of Monaibacterium sp. ALG8 with diverse plasmids.</title>
        <authorList>
            <person name="Sun C."/>
        </authorList>
    </citation>
    <scope>NUCLEOTIDE SEQUENCE [LARGE SCALE GENOMIC DNA]</scope>
    <source>
        <strain evidence="3 4">ALG8</strain>
    </source>
</reference>
<dbReference type="GO" id="GO:0000160">
    <property type="term" value="P:phosphorelay signal transduction system"/>
    <property type="evidence" value="ECO:0007669"/>
    <property type="project" value="InterPro"/>
</dbReference>
<keyword evidence="1" id="KW-0597">Phosphoprotein</keyword>
<feature type="domain" description="Response regulatory" evidence="2">
    <location>
        <begin position="6"/>
        <end position="120"/>
    </location>
</feature>
<feature type="modified residue" description="4-aspartylphosphate" evidence="1">
    <location>
        <position position="58"/>
    </location>
</feature>
<dbReference type="KEGG" id="mon:G8E03_14595"/>
<protein>
    <submittedName>
        <fullName evidence="3">Response regulator</fullName>
    </submittedName>
</protein>
<accession>A0A6G7VQ44</accession>
<dbReference type="Gene3D" id="3.40.50.2300">
    <property type="match status" value="1"/>
</dbReference>
<proteinExistence type="predicted"/>
<sequence>MLTGRRVLIVEDEGLLALDLEFALIDAGATVMGPVIQVDEGLTLMATETGPIDAAILDLDLRGQPSYPLADCLIERGVPFVFHTGHGREADLRARYGTDIQVFAKPSRIEGVIAALAELIANRS</sequence>
<gene>
    <name evidence="3" type="ORF">G8E03_14595</name>
</gene>
<organism evidence="3 4">
    <name type="scientific">Pontivivens nitratireducens</name>
    <dbReference type="NCBI Taxonomy" id="2758038"/>
    <lineage>
        <taxon>Bacteria</taxon>
        <taxon>Pseudomonadati</taxon>
        <taxon>Pseudomonadota</taxon>
        <taxon>Alphaproteobacteria</taxon>
        <taxon>Rhodobacterales</taxon>
        <taxon>Paracoccaceae</taxon>
        <taxon>Pontivivens</taxon>
    </lineage>
</organism>
<dbReference type="AlphaFoldDB" id="A0A6G7VQ44"/>
<dbReference type="PROSITE" id="PS50110">
    <property type="entry name" value="RESPONSE_REGULATORY"/>
    <property type="match status" value="1"/>
</dbReference>
<keyword evidence="4" id="KW-1185">Reference proteome</keyword>
<evidence type="ECO:0000259" key="2">
    <source>
        <dbReference type="PROSITE" id="PS50110"/>
    </source>
</evidence>
<evidence type="ECO:0000313" key="4">
    <source>
        <dbReference type="Proteomes" id="UP000500791"/>
    </source>
</evidence>